<keyword evidence="2" id="KW-0812">Transmembrane</keyword>
<dbReference type="InterPro" id="IPR005265">
    <property type="entry name" value="HemJ-like"/>
</dbReference>
<protein>
    <recommendedName>
        <fullName evidence="1">Protoporphyrinogen IX oxidase</fullName>
        <ecNumber evidence="1">1.3.99.-</ecNumber>
    </recommendedName>
</protein>
<feature type="transmembrane region" description="Helical" evidence="2">
    <location>
        <begin position="51"/>
        <end position="71"/>
    </location>
</feature>
<sequence>MAWYPWLRVLHVALAAAWVLGLLTVSAACFPAAQPQAPSRFMRGLARWNVRVTWPAMLLALAVGTELARMVGWFGQPWLDAKLGLVAVLIALQIALSVVLHRLLHVQGYRSPGWVLPASMAVFILGLGVLILAAVKPAF</sequence>
<comment type="catalytic activity">
    <reaction evidence="1">
        <text>protoporphyrinogen IX + 3 A = protoporphyrin IX + 3 AH2</text>
        <dbReference type="Rhea" id="RHEA:62000"/>
        <dbReference type="ChEBI" id="CHEBI:13193"/>
        <dbReference type="ChEBI" id="CHEBI:17499"/>
        <dbReference type="ChEBI" id="CHEBI:57306"/>
        <dbReference type="ChEBI" id="CHEBI:57307"/>
    </reaction>
</comment>
<dbReference type="Proteomes" id="UP000076848">
    <property type="component" value="Unassembled WGS sequence"/>
</dbReference>
<reference evidence="3 4" key="1">
    <citation type="submission" date="2016-04" db="EMBL/GenBank/DDBJ databases">
        <authorList>
            <consortium name="Pathogen Informatics"/>
        </authorList>
    </citation>
    <scope>NUCLEOTIDE SEQUENCE [LARGE SCALE GENOMIC DNA]</scope>
    <source>
        <strain evidence="3 4">H050680373</strain>
    </source>
</reference>
<evidence type="ECO:0000256" key="2">
    <source>
        <dbReference type="SAM" id="Phobius"/>
    </source>
</evidence>
<evidence type="ECO:0000256" key="1">
    <source>
        <dbReference type="PIRNR" id="PIRNR004638"/>
    </source>
</evidence>
<dbReference type="EMBL" id="FKIF01000002">
    <property type="protein sequence ID" value="SAI67822.1"/>
    <property type="molecule type" value="Genomic_DNA"/>
</dbReference>
<dbReference type="STRING" id="288768.SAMEA3906486_01738"/>
<evidence type="ECO:0000313" key="3">
    <source>
        <dbReference type="EMBL" id="SAI67822.1"/>
    </source>
</evidence>
<keyword evidence="2" id="KW-1133">Transmembrane helix</keyword>
<dbReference type="UniPathway" id="UPA00251">
    <property type="reaction ID" value="UER00324"/>
</dbReference>
<comment type="similarity">
    <text evidence="1">Belongs to the HemJ family.</text>
</comment>
<dbReference type="GO" id="GO:0006782">
    <property type="term" value="P:protoporphyrinogen IX biosynthetic process"/>
    <property type="evidence" value="ECO:0007669"/>
    <property type="project" value="UniProtKB-UniRule"/>
</dbReference>
<dbReference type="OrthoDB" id="194724at2"/>
<comment type="pathway">
    <text evidence="1">Porphyrin-containing compound metabolism; protoporphyrin-IX biosynthesis; protoporphyrin-IX from protoporphyrinogen-IX: step 1/1.</text>
</comment>
<dbReference type="GO" id="GO:0046872">
    <property type="term" value="F:metal ion binding"/>
    <property type="evidence" value="ECO:0007669"/>
    <property type="project" value="UniProtKB-UniRule"/>
</dbReference>
<comment type="cofactor">
    <cofactor evidence="1">
        <name>heme b</name>
        <dbReference type="ChEBI" id="CHEBI:60344"/>
    </cofactor>
    <text evidence="1">Binds 1 heme b (iron(II)-protoporphyrin IX) group per subunit.</text>
</comment>
<dbReference type="GO" id="GO:0070818">
    <property type="term" value="F:protoporphyrinogen oxidase activity"/>
    <property type="evidence" value="ECO:0007669"/>
    <property type="project" value="UniProtKB-UniRule"/>
</dbReference>
<keyword evidence="1 2" id="KW-0472">Membrane</keyword>
<dbReference type="EC" id="1.3.99.-" evidence="1"/>
<accession>A0A157SBM2</accession>
<name>A0A157SBM2_9BORD</name>
<organism evidence="3 4">
    <name type="scientific">Bordetella ansorpii</name>
    <dbReference type="NCBI Taxonomy" id="288768"/>
    <lineage>
        <taxon>Bacteria</taxon>
        <taxon>Pseudomonadati</taxon>
        <taxon>Pseudomonadota</taxon>
        <taxon>Betaproteobacteria</taxon>
        <taxon>Burkholderiales</taxon>
        <taxon>Alcaligenaceae</taxon>
        <taxon>Bordetella</taxon>
    </lineage>
</organism>
<keyword evidence="1" id="KW-0349">Heme</keyword>
<dbReference type="PIRSF" id="PIRSF004638">
    <property type="entry name" value="UCP004638"/>
    <property type="match status" value="1"/>
</dbReference>
<evidence type="ECO:0000313" key="4">
    <source>
        <dbReference type="Proteomes" id="UP000076848"/>
    </source>
</evidence>
<keyword evidence="1" id="KW-1003">Cell membrane</keyword>
<keyword evidence="1" id="KW-0408">Iron</keyword>
<keyword evidence="1" id="KW-0479">Metal-binding</keyword>
<gene>
    <name evidence="3" type="ORF">SAMEA3906486_01738</name>
</gene>
<feature type="transmembrane region" description="Helical" evidence="2">
    <location>
        <begin position="83"/>
        <end position="104"/>
    </location>
</feature>
<comment type="function">
    <text evidence="1">Catalyzes the oxidation of protoporphyrinogen IX to protoporphyrin IX.</text>
</comment>
<dbReference type="GO" id="GO:0005886">
    <property type="term" value="C:plasma membrane"/>
    <property type="evidence" value="ECO:0007669"/>
    <property type="project" value="UniProtKB-UniRule"/>
</dbReference>
<feature type="transmembrane region" description="Helical" evidence="2">
    <location>
        <begin position="116"/>
        <end position="135"/>
    </location>
</feature>
<dbReference type="AlphaFoldDB" id="A0A157SBM2"/>
<proteinExistence type="inferred from homology"/>
<dbReference type="Pfam" id="PF03653">
    <property type="entry name" value="UPF0093"/>
    <property type="match status" value="1"/>
</dbReference>
<dbReference type="RefSeq" id="WP_066125669.1">
    <property type="nucleotide sequence ID" value="NZ_FKIF01000002.1"/>
</dbReference>
<keyword evidence="4" id="KW-1185">Reference proteome</keyword>